<name>A0ACD3B655_9AGAR</name>
<keyword evidence="2" id="KW-1185">Reference proteome</keyword>
<gene>
    <name evidence="1" type="ORF">BDN72DRAFT_761787</name>
</gene>
<accession>A0ACD3B655</accession>
<dbReference type="Proteomes" id="UP000308600">
    <property type="component" value="Unassembled WGS sequence"/>
</dbReference>
<reference evidence="1 2" key="1">
    <citation type="journal article" date="2019" name="Nat. Ecol. Evol.">
        <title>Megaphylogeny resolves global patterns of mushroom evolution.</title>
        <authorList>
            <person name="Varga T."/>
            <person name="Krizsan K."/>
            <person name="Foldi C."/>
            <person name="Dima B."/>
            <person name="Sanchez-Garcia M."/>
            <person name="Sanchez-Ramirez S."/>
            <person name="Szollosi G.J."/>
            <person name="Szarkandi J.G."/>
            <person name="Papp V."/>
            <person name="Albert L."/>
            <person name="Andreopoulos W."/>
            <person name="Angelini C."/>
            <person name="Antonin V."/>
            <person name="Barry K.W."/>
            <person name="Bougher N.L."/>
            <person name="Buchanan P."/>
            <person name="Buyck B."/>
            <person name="Bense V."/>
            <person name="Catcheside P."/>
            <person name="Chovatia M."/>
            <person name="Cooper J."/>
            <person name="Damon W."/>
            <person name="Desjardin D."/>
            <person name="Finy P."/>
            <person name="Geml J."/>
            <person name="Haridas S."/>
            <person name="Hughes K."/>
            <person name="Justo A."/>
            <person name="Karasinski D."/>
            <person name="Kautmanova I."/>
            <person name="Kiss B."/>
            <person name="Kocsube S."/>
            <person name="Kotiranta H."/>
            <person name="LaButti K.M."/>
            <person name="Lechner B.E."/>
            <person name="Liimatainen K."/>
            <person name="Lipzen A."/>
            <person name="Lukacs Z."/>
            <person name="Mihaltcheva S."/>
            <person name="Morgado L.N."/>
            <person name="Niskanen T."/>
            <person name="Noordeloos M.E."/>
            <person name="Ohm R.A."/>
            <person name="Ortiz-Santana B."/>
            <person name="Ovrebo C."/>
            <person name="Racz N."/>
            <person name="Riley R."/>
            <person name="Savchenko A."/>
            <person name="Shiryaev A."/>
            <person name="Soop K."/>
            <person name="Spirin V."/>
            <person name="Szebenyi C."/>
            <person name="Tomsovsky M."/>
            <person name="Tulloss R.E."/>
            <person name="Uehling J."/>
            <person name="Grigoriev I.V."/>
            <person name="Vagvolgyi C."/>
            <person name="Papp T."/>
            <person name="Martin F.M."/>
            <person name="Miettinen O."/>
            <person name="Hibbett D.S."/>
            <person name="Nagy L.G."/>
        </authorList>
    </citation>
    <scope>NUCLEOTIDE SEQUENCE [LARGE SCALE GENOMIC DNA]</scope>
    <source>
        <strain evidence="1 2">NL-1719</strain>
    </source>
</reference>
<organism evidence="1 2">
    <name type="scientific">Pluteus cervinus</name>
    <dbReference type="NCBI Taxonomy" id="181527"/>
    <lineage>
        <taxon>Eukaryota</taxon>
        <taxon>Fungi</taxon>
        <taxon>Dikarya</taxon>
        <taxon>Basidiomycota</taxon>
        <taxon>Agaricomycotina</taxon>
        <taxon>Agaricomycetes</taxon>
        <taxon>Agaricomycetidae</taxon>
        <taxon>Agaricales</taxon>
        <taxon>Pluteineae</taxon>
        <taxon>Pluteaceae</taxon>
        <taxon>Pluteus</taxon>
    </lineage>
</organism>
<protein>
    <submittedName>
        <fullName evidence="1">Uncharacterized protein</fullName>
    </submittedName>
</protein>
<evidence type="ECO:0000313" key="2">
    <source>
        <dbReference type="Proteomes" id="UP000308600"/>
    </source>
</evidence>
<proteinExistence type="predicted"/>
<evidence type="ECO:0000313" key="1">
    <source>
        <dbReference type="EMBL" id="TFK73376.1"/>
    </source>
</evidence>
<dbReference type="EMBL" id="ML208276">
    <property type="protein sequence ID" value="TFK73376.1"/>
    <property type="molecule type" value="Genomic_DNA"/>
</dbReference>
<sequence length="234" mass="26536">MQEIYPVADLATPSFPLAVDLEGVHLSREGSVCILQILRVGSNRVWLIDVTTLGAKAFEEKDHRGISLREVLESPKTQKLFFDVRNDSDALYNLHGVLLQNVYDLQVLELAVRLSNGTQARYVTGLRRAMETYLDPPASWKKTKDEGKAIFDPAQGGSYEVFEKRPLDPRIVEYCAQDVTLLSHLRNAMRSRMGGVGSLWEERILKESRKRVEQAKLDDYAPNGPKKILAPKRW</sequence>